<keyword evidence="8" id="KW-1185">Reference proteome</keyword>
<reference evidence="7" key="1">
    <citation type="submission" date="2022-05" db="EMBL/GenBank/DDBJ databases">
        <title>An RpoN-dependent PEP-CTERM gene is involved in floc formation of an Aquincola tertiaricarbonis strain.</title>
        <authorList>
            <person name="Qiu D."/>
            <person name="Xia M."/>
        </authorList>
    </citation>
    <scope>NUCLEOTIDE SEQUENCE</scope>
    <source>
        <strain evidence="7">RN12</strain>
    </source>
</reference>
<keyword evidence="3" id="KW-0472">Membrane</keyword>
<evidence type="ECO:0000256" key="1">
    <source>
        <dbReference type="ARBA" id="ARBA00004459"/>
    </source>
</evidence>
<dbReference type="InterPro" id="IPR032831">
    <property type="entry name" value="LptM_cons"/>
</dbReference>
<gene>
    <name evidence="7" type="ORF">MW290_16785</name>
</gene>
<proteinExistence type="predicted"/>
<dbReference type="Proteomes" id="UP001056201">
    <property type="component" value="Chromosome 2"/>
</dbReference>
<keyword evidence="5" id="KW-0998">Cell outer membrane</keyword>
<organism evidence="7 8">
    <name type="scientific">Aquincola tertiaricarbonis</name>
    <dbReference type="NCBI Taxonomy" id="391953"/>
    <lineage>
        <taxon>Bacteria</taxon>
        <taxon>Pseudomonadati</taxon>
        <taxon>Pseudomonadota</taxon>
        <taxon>Betaproteobacteria</taxon>
        <taxon>Burkholderiales</taxon>
        <taxon>Sphaerotilaceae</taxon>
        <taxon>Aquincola</taxon>
    </lineage>
</organism>
<dbReference type="NCBIfam" id="NF047847">
    <property type="entry name" value="SS_mature_LptM"/>
    <property type="match status" value="1"/>
</dbReference>
<comment type="subcellular location">
    <subcellularLocation>
        <location evidence="1">Cell outer membrane</location>
        <topology evidence="1">Lipid-anchor</topology>
    </subcellularLocation>
</comment>
<evidence type="ECO:0000256" key="5">
    <source>
        <dbReference type="ARBA" id="ARBA00023237"/>
    </source>
</evidence>
<protein>
    <submittedName>
        <fullName evidence="7">Lipoprotein</fullName>
    </submittedName>
</protein>
<evidence type="ECO:0000313" key="8">
    <source>
        <dbReference type="Proteomes" id="UP001056201"/>
    </source>
</evidence>
<keyword evidence="4" id="KW-0564">Palmitate</keyword>
<accession>A0ABY4SFM9</accession>
<evidence type="ECO:0000256" key="4">
    <source>
        <dbReference type="ARBA" id="ARBA00023139"/>
    </source>
</evidence>
<evidence type="ECO:0000313" key="7">
    <source>
        <dbReference type="EMBL" id="URI11839.1"/>
    </source>
</evidence>
<evidence type="ECO:0000256" key="2">
    <source>
        <dbReference type="ARBA" id="ARBA00022729"/>
    </source>
</evidence>
<sequence length="59" mass="5782">MNAITDSSVAAASLPTRPSWLRGLGALASITLVLGLAGCGQKGPLELPPAAQPASGVAR</sequence>
<evidence type="ECO:0000256" key="6">
    <source>
        <dbReference type="ARBA" id="ARBA00023288"/>
    </source>
</evidence>
<keyword evidence="2" id="KW-0732">Signal</keyword>
<name>A0ABY4SFM9_AQUTE</name>
<dbReference type="Pfam" id="PF13627">
    <property type="entry name" value="LptM_cons"/>
    <property type="match status" value="1"/>
</dbReference>
<keyword evidence="6 7" id="KW-0449">Lipoprotein</keyword>
<evidence type="ECO:0000256" key="3">
    <source>
        <dbReference type="ARBA" id="ARBA00023136"/>
    </source>
</evidence>
<dbReference type="EMBL" id="CP097636">
    <property type="protein sequence ID" value="URI11839.1"/>
    <property type="molecule type" value="Genomic_DNA"/>
</dbReference>